<proteinExistence type="predicted"/>
<feature type="compositionally biased region" description="Low complexity" evidence="1">
    <location>
        <begin position="909"/>
        <end position="922"/>
    </location>
</feature>
<name>A0A5C3NGR0_9AGAM</name>
<evidence type="ECO:0000256" key="1">
    <source>
        <dbReference type="SAM" id="MobiDB-lite"/>
    </source>
</evidence>
<feature type="region of interest" description="Disordered" evidence="1">
    <location>
        <begin position="629"/>
        <end position="783"/>
    </location>
</feature>
<feature type="compositionally biased region" description="Polar residues" evidence="1">
    <location>
        <begin position="415"/>
        <end position="433"/>
    </location>
</feature>
<feature type="compositionally biased region" description="Basic and acidic residues" evidence="1">
    <location>
        <begin position="822"/>
        <end position="831"/>
    </location>
</feature>
<evidence type="ECO:0000313" key="2">
    <source>
        <dbReference type="EMBL" id="TFK56520.1"/>
    </source>
</evidence>
<protein>
    <submittedName>
        <fullName evidence="2">Uncharacterized protein</fullName>
    </submittedName>
</protein>
<organism evidence="2 3">
    <name type="scientific">Heliocybe sulcata</name>
    <dbReference type="NCBI Taxonomy" id="5364"/>
    <lineage>
        <taxon>Eukaryota</taxon>
        <taxon>Fungi</taxon>
        <taxon>Dikarya</taxon>
        <taxon>Basidiomycota</taxon>
        <taxon>Agaricomycotina</taxon>
        <taxon>Agaricomycetes</taxon>
        <taxon>Gloeophyllales</taxon>
        <taxon>Gloeophyllaceae</taxon>
        <taxon>Heliocybe</taxon>
    </lineage>
</organism>
<sequence length="1130" mass="123643">MSEALHRHGYERMRQRARFIRVVVNTVLAVELPGTRIASSMGTRSGRDGSCRSADADGPAALAQTVNAPLPVRHLLISPNLEALLEHDYRARAALLRTASPVEGSSSETATPIIGLPPPPRKRRSRPNTAGAAVAPTIVDSETRDHAHPLPCKASSRPTTAKEHESVSAAASVSDVSTPHPYDNPFLNPAPSLQSLASRSSATFCSGASLYTSDFSDDFHDKPCEFIPSSPLDPTFSNDPIFGSTPRRVSLIPRSQRLSSYHGPDTTTSSLEWTSGRLDHLATKASQLSLSFRRDAKRKEQQPRNRTDSEEHLPVASEEAREVRLLDTPSPTGRKSQYNEEMSSAASFDSDHSDAYFPQPKGTQPFAATSGNITSAASLDIAGGVSAPSIRSHASKASNASHSSGSSRAPTSSATHNRISISSTQYPSSMNTSESKRHRRPERSHPTLPPQSANRESFIDLGSPSSPNRPSSDGSDYSGQTSPAMPTFVVYNPAVSSKPSMDSDASVPLRPRLSGRSPTSMSFPVTSSSQKPPVPTAPKPKFRRSASAQPSEAKRREKASSSSDTLDLKRPELSLPPTTNHLNSHERAELIRKTRKLTQMFGKPPAASAVYPESPILGLAPQLLSQARRGHHRGAASMVDNGPLPRGTWPPPEGTQYLSPTGRRFSTPLSPDQLSFLSVDTDNRYIGPRSSLSSRSEQHIEVGTREGEPQDGYEDDTAHSGPPDSPTSFMDLSDEDADDMSSFIDADSPKSARRRRPFSPSTPSLMETLNMEGQSEEEERRRKRERLAKLHRFLGSRVPVGLVLGVEDPVASALPPPALETVHSEGEEQRKAWVRRRRSSSAAAFPSHWSDEVDRVKEDLDEREKAINVRRAQKMEKMFGATPPQALYHTRKPSTMVNTNIDRFGQSHSPSPTAGSAPSPTGRNPNQSAYVKKPKGKKKSRRPGTSESAKGLLRPESVDYSPQDGSPADRRLSAVYMHYRHSLKSLNDILDRDDRESLAQLHQYLNGEEPAVQTFAPDPQPVERKLSISSSIRSDRRRSLPPRTSILSLASEYNLGSPDAEMTSFQLRRRKAAKLTNFFGVQYKELISDVLESIEKGVEEDGGKGTLKPDEVQDLMKKLRRLRTKRDVIS</sequence>
<dbReference type="AlphaFoldDB" id="A0A5C3NGR0"/>
<feature type="compositionally biased region" description="Basic and acidic residues" evidence="1">
    <location>
        <begin position="849"/>
        <end position="860"/>
    </location>
</feature>
<feature type="compositionally biased region" description="Basic and acidic residues" evidence="1">
    <location>
        <begin position="696"/>
        <end position="708"/>
    </location>
</feature>
<feature type="region of interest" description="Disordered" evidence="1">
    <location>
        <begin position="246"/>
        <end position="272"/>
    </location>
</feature>
<feature type="compositionally biased region" description="Polar residues" evidence="1">
    <location>
        <begin position="516"/>
        <end position="531"/>
    </location>
</feature>
<dbReference type="OrthoDB" id="354769at2759"/>
<feature type="region of interest" description="Disordered" evidence="1">
    <location>
        <begin position="820"/>
        <end position="860"/>
    </location>
</feature>
<accession>A0A5C3NGR0</accession>
<feature type="compositionally biased region" description="Basic residues" evidence="1">
    <location>
        <begin position="932"/>
        <end position="942"/>
    </location>
</feature>
<feature type="compositionally biased region" description="Basic and acidic residues" evidence="1">
    <location>
        <begin position="292"/>
        <end position="325"/>
    </location>
</feature>
<feature type="compositionally biased region" description="Polar residues" evidence="1">
    <location>
        <begin position="463"/>
        <end position="484"/>
    </location>
</feature>
<feature type="compositionally biased region" description="Low complexity" evidence="1">
    <location>
        <begin position="395"/>
        <end position="414"/>
    </location>
</feature>
<feature type="region of interest" description="Disordered" evidence="1">
    <location>
        <begin position="900"/>
        <end position="968"/>
    </location>
</feature>
<feature type="compositionally biased region" description="Polar residues" evidence="1">
    <location>
        <begin position="329"/>
        <end position="342"/>
    </location>
</feature>
<reference evidence="2 3" key="1">
    <citation type="journal article" date="2019" name="Nat. Ecol. Evol.">
        <title>Megaphylogeny resolves global patterns of mushroom evolution.</title>
        <authorList>
            <person name="Varga T."/>
            <person name="Krizsan K."/>
            <person name="Foldi C."/>
            <person name="Dima B."/>
            <person name="Sanchez-Garcia M."/>
            <person name="Sanchez-Ramirez S."/>
            <person name="Szollosi G.J."/>
            <person name="Szarkandi J.G."/>
            <person name="Papp V."/>
            <person name="Albert L."/>
            <person name="Andreopoulos W."/>
            <person name="Angelini C."/>
            <person name="Antonin V."/>
            <person name="Barry K.W."/>
            <person name="Bougher N.L."/>
            <person name="Buchanan P."/>
            <person name="Buyck B."/>
            <person name="Bense V."/>
            <person name="Catcheside P."/>
            <person name="Chovatia M."/>
            <person name="Cooper J."/>
            <person name="Damon W."/>
            <person name="Desjardin D."/>
            <person name="Finy P."/>
            <person name="Geml J."/>
            <person name="Haridas S."/>
            <person name="Hughes K."/>
            <person name="Justo A."/>
            <person name="Karasinski D."/>
            <person name="Kautmanova I."/>
            <person name="Kiss B."/>
            <person name="Kocsube S."/>
            <person name="Kotiranta H."/>
            <person name="LaButti K.M."/>
            <person name="Lechner B.E."/>
            <person name="Liimatainen K."/>
            <person name="Lipzen A."/>
            <person name="Lukacs Z."/>
            <person name="Mihaltcheva S."/>
            <person name="Morgado L.N."/>
            <person name="Niskanen T."/>
            <person name="Noordeloos M.E."/>
            <person name="Ohm R.A."/>
            <person name="Ortiz-Santana B."/>
            <person name="Ovrebo C."/>
            <person name="Racz N."/>
            <person name="Riley R."/>
            <person name="Savchenko A."/>
            <person name="Shiryaev A."/>
            <person name="Soop K."/>
            <person name="Spirin V."/>
            <person name="Szebenyi C."/>
            <person name="Tomsovsky M."/>
            <person name="Tulloss R.E."/>
            <person name="Uehling J."/>
            <person name="Grigoriev I.V."/>
            <person name="Vagvolgyi C."/>
            <person name="Papp T."/>
            <person name="Martin F.M."/>
            <person name="Miettinen O."/>
            <person name="Hibbett D.S."/>
            <person name="Nagy L.G."/>
        </authorList>
    </citation>
    <scope>NUCLEOTIDE SEQUENCE [LARGE SCALE GENOMIC DNA]</scope>
    <source>
        <strain evidence="2 3">OMC1185</strain>
    </source>
</reference>
<dbReference type="Proteomes" id="UP000305948">
    <property type="component" value="Unassembled WGS sequence"/>
</dbReference>
<feature type="region of interest" description="Disordered" evidence="1">
    <location>
        <begin position="100"/>
        <end position="171"/>
    </location>
</feature>
<keyword evidence="3" id="KW-1185">Reference proteome</keyword>
<evidence type="ECO:0000313" key="3">
    <source>
        <dbReference type="Proteomes" id="UP000305948"/>
    </source>
</evidence>
<feature type="region of interest" description="Disordered" evidence="1">
    <location>
        <begin position="289"/>
        <end position="369"/>
    </location>
</feature>
<gene>
    <name evidence="2" type="ORF">OE88DRAFT_1730008</name>
</gene>
<dbReference type="EMBL" id="ML213503">
    <property type="protein sequence ID" value="TFK56520.1"/>
    <property type="molecule type" value="Genomic_DNA"/>
</dbReference>
<feature type="compositionally biased region" description="Polar residues" evidence="1">
    <location>
        <begin position="667"/>
        <end position="680"/>
    </location>
</feature>
<feature type="region of interest" description="Disordered" evidence="1">
    <location>
        <begin position="390"/>
        <end position="586"/>
    </location>
</feature>